<protein>
    <submittedName>
        <fullName evidence="3">Beta-galactosidase</fullName>
    </submittedName>
</protein>
<organism evidence="3 4">
    <name type="scientific">Paenibacillus odorifer</name>
    <dbReference type="NCBI Taxonomy" id="189426"/>
    <lineage>
        <taxon>Bacteria</taxon>
        <taxon>Bacillati</taxon>
        <taxon>Bacillota</taxon>
        <taxon>Bacilli</taxon>
        <taxon>Bacillales</taxon>
        <taxon>Paenibacillaceae</taxon>
        <taxon>Paenibacillus</taxon>
    </lineage>
</organism>
<evidence type="ECO:0000256" key="1">
    <source>
        <dbReference type="ARBA" id="ARBA00007401"/>
    </source>
</evidence>
<dbReference type="PANTHER" id="PTHR42732">
    <property type="entry name" value="BETA-GALACTOSIDASE"/>
    <property type="match status" value="1"/>
</dbReference>
<keyword evidence="4" id="KW-1185">Reference proteome</keyword>
<name>A0ABX3GL66_9BACL</name>
<dbReference type="Proteomes" id="UP000187158">
    <property type="component" value="Unassembled WGS sequence"/>
</dbReference>
<evidence type="ECO:0000259" key="2">
    <source>
        <dbReference type="Pfam" id="PF02837"/>
    </source>
</evidence>
<dbReference type="Pfam" id="PF02837">
    <property type="entry name" value="Glyco_hydro_2_N"/>
    <property type="match status" value="1"/>
</dbReference>
<dbReference type="RefSeq" id="WP_370511617.1">
    <property type="nucleotide sequence ID" value="NZ_MPVP01000113.1"/>
</dbReference>
<dbReference type="InterPro" id="IPR006104">
    <property type="entry name" value="Glyco_hydro_2_N"/>
</dbReference>
<reference evidence="3 4" key="1">
    <citation type="submission" date="2016-11" db="EMBL/GenBank/DDBJ databases">
        <title>Paenibacillus species isolates.</title>
        <authorList>
            <person name="Beno S.M."/>
        </authorList>
    </citation>
    <scope>NUCLEOTIDE SEQUENCE [LARGE SCALE GENOMIC DNA]</scope>
    <source>
        <strain evidence="3 4">FSL H7-0433</strain>
    </source>
</reference>
<feature type="non-terminal residue" evidence="3">
    <location>
        <position position="113"/>
    </location>
</feature>
<dbReference type="Gene3D" id="2.60.120.260">
    <property type="entry name" value="Galactose-binding domain-like"/>
    <property type="match status" value="1"/>
</dbReference>
<proteinExistence type="inferred from homology"/>
<dbReference type="InterPro" id="IPR008979">
    <property type="entry name" value="Galactose-bd-like_sf"/>
</dbReference>
<dbReference type="EMBL" id="MPVP01000113">
    <property type="protein sequence ID" value="OMD31139.1"/>
    <property type="molecule type" value="Genomic_DNA"/>
</dbReference>
<feature type="domain" description="Glycosyl hydrolases family 2 sugar binding" evidence="2">
    <location>
        <begin position="69"/>
        <end position="111"/>
    </location>
</feature>
<gene>
    <name evidence="3" type="ORF">BSO21_17600</name>
</gene>
<evidence type="ECO:0000313" key="3">
    <source>
        <dbReference type="EMBL" id="OMD31139.1"/>
    </source>
</evidence>
<dbReference type="SUPFAM" id="SSF49785">
    <property type="entry name" value="Galactose-binding domain-like"/>
    <property type="match status" value="1"/>
</dbReference>
<dbReference type="PANTHER" id="PTHR42732:SF3">
    <property type="entry name" value="HYDROLASE"/>
    <property type="match status" value="1"/>
</dbReference>
<comment type="caution">
    <text evidence="3">The sequence shown here is derived from an EMBL/GenBank/DDBJ whole genome shotgun (WGS) entry which is preliminary data.</text>
</comment>
<evidence type="ECO:0000313" key="4">
    <source>
        <dbReference type="Proteomes" id="UP000187158"/>
    </source>
</evidence>
<accession>A0ABX3GL66</accession>
<sequence length="113" mass="13078">MTQQATLPRPEYPRPDFIRPEWINLNGQWQFEIDHGKSGKERGYPVNEHNLSGTITVPFCPESKLSGVEYKDFMAAVWYKREFTVPESWTNGRVILHFGAVDYMAEVWVNGVS</sequence>
<comment type="similarity">
    <text evidence="1">Belongs to the glycosyl hydrolase 2 family.</text>
</comment>
<dbReference type="InterPro" id="IPR051913">
    <property type="entry name" value="GH2_Domain-Containing"/>
</dbReference>